<comment type="caution">
    <text evidence="3">The sequence shown here is derived from an EMBL/GenBank/DDBJ whole genome shotgun (WGS) entry which is preliminary data.</text>
</comment>
<organism evidence="3 4">
    <name type="scientific">Benzoatithermus flavus</name>
    <dbReference type="NCBI Taxonomy" id="3108223"/>
    <lineage>
        <taxon>Bacteria</taxon>
        <taxon>Pseudomonadati</taxon>
        <taxon>Pseudomonadota</taxon>
        <taxon>Alphaproteobacteria</taxon>
        <taxon>Geminicoccales</taxon>
        <taxon>Geminicoccaceae</taxon>
        <taxon>Benzoatithermus</taxon>
    </lineage>
</organism>
<keyword evidence="4" id="KW-1185">Reference proteome</keyword>
<dbReference type="RefSeq" id="WP_418161977.1">
    <property type="nucleotide sequence ID" value="NZ_JBBLZC010000046.1"/>
</dbReference>
<evidence type="ECO:0000256" key="2">
    <source>
        <dbReference type="SAM" id="Phobius"/>
    </source>
</evidence>
<sequence length="99" mass="11243">MYAILHLIDTVITIYIWLLIASVVLSWLISFNVVNTGNRIVYDIYGFLQRITEPLLRPIRNFLPNLGGIDISPVILILALTFVQNLVVHDLAPGLLYRP</sequence>
<dbReference type="PANTHER" id="PTHR33219:SF14">
    <property type="entry name" value="PROTEIN COFACTOR ASSEMBLY OF COMPLEX C SUBUNIT B CCB3, CHLOROPLASTIC-RELATED"/>
    <property type="match status" value="1"/>
</dbReference>
<gene>
    <name evidence="3" type="ORF">U1T56_23510</name>
</gene>
<evidence type="ECO:0000313" key="3">
    <source>
        <dbReference type="EMBL" id="MEK0086135.1"/>
    </source>
</evidence>
<feature type="transmembrane region" description="Helical" evidence="2">
    <location>
        <begin position="7"/>
        <end position="29"/>
    </location>
</feature>
<proteinExistence type="inferred from homology"/>
<dbReference type="Proteomes" id="UP001375743">
    <property type="component" value="Unassembled WGS sequence"/>
</dbReference>
<dbReference type="PANTHER" id="PTHR33219">
    <property type="entry name" value="YLMG HOMOLOG PROTEIN 2, CHLOROPLASTIC"/>
    <property type="match status" value="1"/>
</dbReference>
<keyword evidence="2" id="KW-0812">Transmembrane</keyword>
<keyword evidence="2" id="KW-0472">Membrane</keyword>
<accession>A0ABU8XY41</accession>
<reference evidence="3 4" key="1">
    <citation type="submission" date="2024-01" db="EMBL/GenBank/DDBJ databases">
        <title>Multi-omics insights into the function and evolution of sodium benzoate biodegradation pathways in Benzoatithermus flavus gen. nov., sp. nov. from hot spring.</title>
        <authorList>
            <person name="Hu C.-J."/>
            <person name="Li W.-J."/>
        </authorList>
    </citation>
    <scope>NUCLEOTIDE SEQUENCE [LARGE SCALE GENOMIC DNA]</scope>
    <source>
        <strain evidence="3 4">SYSU G07066</strain>
    </source>
</reference>
<feature type="transmembrane region" description="Helical" evidence="2">
    <location>
        <begin position="71"/>
        <end position="88"/>
    </location>
</feature>
<name>A0ABU8XY41_9PROT</name>
<dbReference type="InterPro" id="IPR003425">
    <property type="entry name" value="CCB3/YggT"/>
</dbReference>
<protein>
    <submittedName>
        <fullName evidence="3">YggT family protein</fullName>
    </submittedName>
</protein>
<dbReference type="Pfam" id="PF02325">
    <property type="entry name" value="CCB3_YggT"/>
    <property type="match status" value="1"/>
</dbReference>
<evidence type="ECO:0000313" key="4">
    <source>
        <dbReference type="Proteomes" id="UP001375743"/>
    </source>
</evidence>
<dbReference type="EMBL" id="JBBLZC010000046">
    <property type="protein sequence ID" value="MEK0086135.1"/>
    <property type="molecule type" value="Genomic_DNA"/>
</dbReference>
<comment type="similarity">
    <text evidence="1">Belongs to the YggT family.</text>
</comment>
<keyword evidence="2" id="KW-1133">Transmembrane helix</keyword>
<evidence type="ECO:0000256" key="1">
    <source>
        <dbReference type="ARBA" id="ARBA00010894"/>
    </source>
</evidence>